<dbReference type="Pfam" id="PF12874">
    <property type="entry name" value="zf-met"/>
    <property type="match status" value="1"/>
</dbReference>
<dbReference type="InterPro" id="IPR036236">
    <property type="entry name" value="Znf_C2H2_sf"/>
</dbReference>
<dbReference type="PANTHER" id="PTHR12271">
    <property type="entry name" value="POLY A POLYMERASE CID PAP -RELATED"/>
    <property type="match status" value="1"/>
</dbReference>
<evidence type="ECO:0000256" key="16">
    <source>
        <dbReference type="PROSITE-ProRule" id="PRU00176"/>
    </source>
</evidence>
<dbReference type="InterPro" id="IPR043519">
    <property type="entry name" value="NT_sf"/>
</dbReference>
<accession>A0A3B3QIK1</accession>
<evidence type="ECO:0000313" key="20">
    <source>
        <dbReference type="Proteomes" id="UP000261540"/>
    </source>
</evidence>
<dbReference type="Gene3D" id="3.30.460.10">
    <property type="entry name" value="Beta Polymerase, domain 2"/>
    <property type="match status" value="1"/>
</dbReference>
<evidence type="ECO:0000256" key="3">
    <source>
        <dbReference type="ARBA" id="ARBA00012472"/>
    </source>
</evidence>
<evidence type="ECO:0000256" key="13">
    <source>
        <dbReference type="ARBA" id="ARBA00045789"/>
    </source>
</evidence>
<comment type="cofactor">
    <cofactor evidence="2">
        <name>Mg(2+)</name>
        <dbReference type="ChEBI" id="CHEBI:18420"/>
    </cofactor>
</comment>
<evidence type="ECO:0000256" key="15">
    <source>
        <dbReference type="ARBA" id="ARBA00049105"/>
    </source>
</evidence>
<evidence type="ECO:0000256" key="5">
    <source>
        <dbReference type="ARBA" id="ARBA00022679"/>
    </source>
</evidence>
<evidence type="ECO:0000256" key="6">
    <source>
        <dbReference type="ARBA" id="ARBA00022695"/>
    </source>
</evidence>
<evidence type="ECO:0000256" key="11">
    <source>
        <dbReference type="ARBA" id="ARBA00030790"/>
    </source>
</evidence>
<dbReference type="GO" id="GO:0016607">
    <property type="term" value="C:nuclear speck"/>
    <property type="evidence" value="ECO:0007669"/>
    <property type="project" value="TreeGrafter"/>
</dbReference>
<dbReference type="Gene3D" id="3.30.160.60">
    <property type="entry name" value="Classic Zinc Finger"/>
    <property type="match status" value="1"/>
</dbReference>
<sequence length="853" mass="94704">MFSEENKGTLYKAMELDTDVLPTPKGGFHCKLCDINVPNKASLEDHLKGRKHGKLRSVRDTRQRQESSSIFVSGFRRGTSQQQITDYFEQFGPVSEVIMDKDKGVYAILEFVEVDSLLAVLSHTQHTLGSQKLRVKPREKKEFKYIPKKKQDGKNPRLSLEQLSQDLCQAASVNEQMQLLVERFQLSENEKKVRELFLQLLQEVFSEFFPECQILPFGSSVNTFDIHSCDLDLFLDLENTKIFQAKAKSSSEQTAECPLEDSRSEDSILSDIDLSTASPAEVLDLVATVLRKCVPGVHKVQVLSSARLPVVKFSHRELGMQGDITINNRLAVRNTRFLQLSSGLDDRLRPLVYTIRYWAKQKQLAGNPFGGGPLLNNYALSLLVIFFLQNRDPLVLLPLKRLRELACEEEECVIEGWDCTFPSQPIAVPPSKNTEDLCVLLAGFFAFYGQFDFAGSVVSLREGQTFPISDFLTNERGWGKLAAGQQEVVGGAAAKASAPKLGPLNVLDPFELSHNVAGNVNERTQKIFQQECEEAAKYCRSLQYQRKSAKGKAWGLVRLFLPHGGASPGSAGEPERELVISVPFKAGALPEAVRSELHLAGDRFRMFWFRKVCRAVLAVFQDVLKCSMTHIKGLEEPWVEQEWASRGDPVDGPVGGQSTAVEDVQHDTPAASETDTAAADRNGGQEAGSNDGTCGPSTSVDSGAVGQVQRGMKRTSTEADGASSSHSDKKLKLGSPEKLGAVRWYCQAQHKVWAGRRKVRRDLLKGIPETSKPEGGSVELETRVTEQIAREQAESSELLEFGVEAKVLGGTESTRAQLRFSPTDAHASLFQDFFHFLESFLPRMTEKILETLK</sequence>
<evidence type="ECO:0000256" key="4">
    <source>
        <dbReference type="ARBA" id="ARBA00021679"/>
    </source>
</evidence>
<dbReference type="InterPro" id="IPR012677">
    <property type="entry name" value="Nucleotide-bd_a/b_plait_sf"/>
</dbReference>
<dbReference type="Gene3D" id="1.10.1410.10">
    <property type="match status" value="1"/>
</dbReference>
<evidence type="ECO:0000256" key="17">
    <source>
        <dbReference type="SAM" id="MobiDB-lite"/>
    </source>
</evidence>
<keyword evidence="20" id="KW-1185">Reference proteome</keyword>
<dbReference type="Ensembl" id="ENSPKIT00000029407.1">
    <property type="protein sequence ID" value="ENSPKIP00000005405.1"/>
    <property type="gene ID" value="ENSPKIG00000022062.1"/>
</dbReference>
<name>A0A3B3QIK1_9TELE</name>
<dbReference type="SUPFAM" id="SSF81301">
    <property type="entry name" value="Nucleotidyltransferase"/>
    <property type="match status" value="1"/>
</dbReference>
<evidence type="ECO:0000313" key="19">
    <source>
        <dbReference type="Ensembl" id="ENSPKIP00000005405.1"/>
    </source>
</evidence>
<keyword evidence="5" id="KW-0808">Transferase</keyword>
<dbReference type="Pfam" id="PF00076">
    <property type="entry name" value="RRM_1"/>
    <property type="match status" value="1"/>
</dbReference>
<dbReference type="InterPro" id="IPR054708">
    <property type="entry name" value="MTPAP-like_central"/>
</dbReference>
<proteinExistence type="predicted"/>
<dbReference type="Proteomes" id="UP000261540">
    <property type="component" value="Unplaced"/>
</dbReference>
<comment type="function">
    <text evidence="13">Poly(A) polymerase that creates the 3'-poly(A) tail of specific pre-mRNAs. Localizes to nuclear speckles together with PIP5K1A and mediates polyadenylation of a select set of mRNAs, such as HMOX1. In addition to polyadenylation, it is also required for the 3'-end cleavage of pre-mRNAs: binds to the 3'UTR of targeted pre-mRNAs and promotes the recruitment and assembly of the CPSF complex on the 3'UTR of pre-mRNAs. In addition to adenylyltransferase activity, also has uridylyltransferase activity. However, the ATP ratio is higher than UTP in cells, suggesting that it functions primarily as a poly(A) polymerase. Acts as a specific terminal uridylyltransferase for U6 snRNA in vitro: responsible for a controlled elongation reaction that results in the restoration of the four 3'-terminal UMP-residues found in newly transcribed U6 snRNA. Not involved in replication-dependent histone mRNA degradation.</text>
</comment>
<evidence type="ECO:0000256" key="9">
    <source>
        <dbReference type="ARBA" id="ARBA00022840"/>
    </source>
</evidence>
<dbReference type="EC" id="2.7.7.52" evidence="3"/>
<dbReference type="GO" id="GO:0050265">
    <property type="term" value="F:RNA uridylyltransferase activity"/>
    <property type="evidence" value="ECO:0007669"/>
    <property type="project" value="UniProtKB-EC"/>
</dbReference>
<dbReference type="InterPro" id="IPR000504">
    <property type="entry name" value="RRM_dom"/>
</dbReference>
<dbReference type="SMART" id="SM00451">
    <property type="entry name" value="ZnF_U1"/>
    <property type="match status" value="1"/>
</dbReference>
<keyword evidence="6" id="KW-0548">Nucleotidyltransferase</keyword>
<keyword evidence="7" id="KW-0479">Metal-binding</keyword>
<dbReference type="GO" id="GO:0008270">
    <property type="term" value="F:zinc ion binding"/>
    <property type="evidence" value="ECO:0007669"/>
    <property type="project" value="InterPro"/>
</dbReference>
<dbReference type="GO" id="GO:0003723">
    <property type="term" value="F:RNA binding"/>
    <property type="evidence" value="ECO:0007669"/>
    <property type="project" value="UniProtKB-UniRule"/>
</dbReference>
<dbReference type="GO" id="GO:0031123">
    <property type="term" value="P:RNA 3'-end processing"/>
    <property type="evidence" value="ECO:0007669"/>
    <property type="project" value="TreeGrafter"/>
</dbReference>
<dbReference type="InterPro" id="IPR035979">
    <property type="entry name" value="RBD_domain_sf"/>
</dbReference>
<protein>
    <recommendedName>
        <fullName evidence="4">Speckle targeted PIP5K1A-regulated poly(A) polymerase</fullName>
        <ecNumber evidence="3">2.7.7.52</ecNumber>
    </recommendedName>
    <alternativeName>
        <fullName evidence="11">RNA-binding motif protein 21</fullName>
    </alternativeName>
    <alternativeName>
        <fullName evidence="12">U6 snRNA-specific terminal uridylyltransferase 1</fullName>
    </alternativeName>
</protein>
<dbReference type="SUPFAM" id="SSF81631">
    <property type="entry name" value="PAP/OAS1 substrate-binding domain"/>
    <property type="match status" value="1"/>
</dbReference>
<keyword evidence="10" id="KW-0460">Magnesium</keyword>
<dbReference type="SUPFAM" id="SSF54928">
    <property type="entry name" value="RNA-binding domain, RBD"/>
    <property type="match status" value="1"/>
</dbReference>
<dbReference type="FunFam" id="3.30.70.330:FF:000305">
    <property type="entry name" value="speckle targeted PIP5K1A-regulated poly(A) polymerase"/>
    <property type="match status" value="1"/>
</dbReference>
<dbReference type="STRING" id="1676925.ENSPKIP00000005405"/>
<reference evidence="19" key="1">
    <citation type="submission" date="2025-08" db="UniProtKB">
        <authorList>
            <consortium name="Ensembl"/>
        </authorList>
    </citation>
    <scope>IDENTIFICATION</scope>
</reference>
<dbReference type="PROSITE" id="PS50102">
    <property type="entry name" value="RRM"/>
    <property type="match status" value="1"/>
</dbReference>
<dbReference type="PANTHER" id="PTHR12271:SF127">
    <property type="entry name" value="SPECKLE TARGETED PIP5K1A-REGULATED POLY(A) POLYMERASE"/>
    <property type="match status" value="1"/>
</dbReference>
<dbReference type="Pfam" id="PF22600">
    <property type="entry name" value="MTPAP-like_central"/>
    <property type="match status" value="1"/>
</dbReference>
<dbReference type="GO" id="GO:0005524">
    <property type="term" value="F:ATP binding"/>
    <property type="evidence" value="ECO:0007669"/>
    <property type="project" value="UniProtKB-KW"/>
</dbReference>
<dbReference type="InterPro" id="IPR002058">
    <property type="entry name" value="PAP_assoc"/>
</dbReference>
<dbReference type="GeneTree" id="ENSGT00940000159914"/>
<dbReference type="InterPro" id="IPR003604">
    <property type="entry name" value="Matrin/U1-like-C_Znf_C2H2"/>
</dbReference>
<keyword evidence="9" id="KW-0067">ATP-binding</keyword>
<dbReference type="CDD" id="cd05402">
    <property type="entry name" value="NT_PAP_TUTase"/>
    <property type="match status" value="1"/>
</dbReference>
<keyword evidence="16" id="KW-0694">RNA-binding</keyword>
<dbReference type="Pfam" id="PF03828">
    <property type="entry name" value="PAP_assoc"/>
    <property type="match status" value="1"/>
</dbReference>
<evidence type="ECO:0000256" key="14">
    <source>
        <dbReference type="ARBA" id="ARBA00046411"/>
    </source>
</evidence>
<dbReference type="SMART" id="SM00360">
    <property type="entry name" value="RRM"/>
    <property type="match status" value="1"/>
</dbReference>
<evidence type="ECO:0000259" key="18">
    <source>
        <dbReference type="PROSITE" id="PS50102"/>
    </source>
</evidence>
<feature type="compositionally biased region" description="Polar residues" evidence="17">
    <location>
        <begin position="687"/>
        <end position="701"/>
    </location>
</feature>
<dbReference type="AlphaFoldDB" id="A0A3B3QIK1"/>
<comment type="catalytic activity">
    <reaction evidence="15">
        <text>RNA(n) + UTP = RNA(n)-3'-uridine ribonucleotide + diphosphate</text>
        <dbReference type="Rhea" id="RHEA:14785"/>
        <dbReference type="Rhea" id="RHEA-COMP:14527"/>
        <dbReference type="Rhea" id="RHEA-COMP:17348"/>
        <dbReference type="ChEBI" id="CHEBI:33019"/>
        <dbReference type="ChEBI" id="CHEBI:46398"/>
        <dbReference type="ChEBI" id="CHEBI:140395"/>
        <dbReference type="ChEBI" id="CHEBI:173116"/>
        <dbReference type="EC" id="2.7.7.52"/>
    </reaction>
</comment>
<dbReference type="PROSITE" id="PS00028">
    <property type="entry name" value="ZINC_FINGER_C2H2_1"/>
    <property type="match status" value="1"/>
</dbReference>
<keyword evidence="8" id="KW-0547">Nucleotide-binding</keyword>
<dbReference type="Gene3D" id="3.30.70.330">
    <property type="match status" value="1"/>
</dbReference>
<dbReference type="GO" id="GO:1990817">
    <property type="term" value="F:poly(A) RNA polymerase activity"/>
    <property type="evidence" value="ECO:0007669"/>
    <property type="project" value="TreeGrafter"/>
</dbReference>
<dbReference type="SUPFAM" id="SSF57667">
    <property type="entry name" value="beta-beta-alpha zinc fingers"/>
    <property type="match status" value="1"/>
</dbReference>
<evidence type="ECO:0000256" key="10">
    <source>
        <dbReference type="ARBA" id="ARBA00022842"/>
    </source>
</evidence>
<comment type="cofactor">
    <cofactor evidence="1">
        <name>Mn(2+)</name>
        <dbReference type="ChEBI" id="CHEBI:29035"/>
    </cofactor>
</comment>
<evidence type="ECO:0000256" key="12">
    <source>
        <dbReference type="ARBA" id="ARBA00033036"/>
    </source>
</evidence>
<organism evidence="19 20">
    <name type="scientific">Paramormyrops kingsleyae</name>
    <dbReference type="NCBI Taxonomy" id="1676925"/>
    <lineage>
        <taxon>Eukaryota</taxon>
        <taxon>Metazoa</taxon>
        <taxon>Chordata</taxon>
        <taxon>Craniata</taxon>
        <taxon>Vertebrata</taxon>
        <taxon>Euteleostomi</taxon>
        <taxon>Actinopterygii</taxon>
        <taxon>Neopterygii</taxon>
        <taxon>Teleostei</taxon>
        <taxon>Osteoglossocephala</taxon>
        <taxon>Osteoglossomorpha</taxon>
        <taxon>Osteoglossiformes</taxon>
        <taxon>Mormyridae</taxon>
        <taxon>Paramormyrops</taxon>
    </lineage>
</organism>
<evidence type="ECO:0000256" key="1">
    <source>
        <dbReference type="ARBA" id="ARBA00001936"/>
    </source>
</evidence>
<evidence type="ECO:0000256" key="2">
    <source>
        <dbReference type="ARBA" id="ARBA00001946"/>
    </source>
</evidence>
<dbReference type="InterPro" id="IPR013087">
    <property type="entry name" value="Znf_C2H2_type"/>
</dbReference>
<comment type="subunit">
    <text evidence="14">Associates with the cleavage and polyadenylation specificity factor (CPSF) complex. Interacts with CPSF1 and CPSF3; the interaction is direct. Interacts with PIP5K1A.</text>
</comment>
<evidence type="ECO:0000256" key="7">
    <source>
        <dbReference type="ARBA" id="ARBA00022723"/>
    </source>
</evidence>
<feature type="region of interest" description="Disordered" evidence="17">
    <location>
        <begin position="645"/>
        <end position="733"/>
    </location>
</feature>
<feature type="domain" description="RRM" evidence="18">
    <location>
        <begin position="68"/>
        <end position="140"/>
    </location>
</feature>
<evidence type="ECO:0000256" key="8">
    <source>
        <dbReference type="ARBA" id="ARBA00022741"/>
    </source>
</evidence>
<reference evidence="19" key="2">
    <citation type="submission" date="2025-09" db="UniProtKB">
        <authorList>
            <consortium name="Ensembl"/>
        </authorList>
    </citation>
    <scope>IDENTIFICATION</scope>
</reference>